<organism evidence="2 3">
    <name type="scientific">Kribbella solani</name>
    <dbReference type="NCBI Taxonomy" id="236067"/>
    <lineage>
        <taxon>Bacteria</taxon>
        <taxon>Bacillati</taxon>
        <taxon>Actinomycetota</taxon>
        <taxon>Actinomycetes</taxon>
        <taxon>Propionibacteriales</taxon>
        <taxon>Kribbellaceae</taxon>
        <taxon>Kribbella</taxon>
    </lineage>
</organism>
<feature type="region of interest" description="Disordered" evidence="1">
    <location>
        <begin position="226"/>
        <end position="266"/>
    </location>
</feature>
<evidence type="ECO:0000256" key="1">
    <source>
        <dbReference type="SAM" id="MobiDB-lite"/>
    </source>
</evidence>
<dbReference type="AlphaFoldDB" id="A0A841DJ39"/>
<dbReference type="RefSeq" id="WP_184832950.1">
    <property type="nucleotide sequence ID" value="NZ_BAAAVN010000004.1"/>
</dbReference>
<comment type="caution">
    <text evidence="2">The sequence shown here is derived from an EMBL/GenBank/DDBJ whole genome shotgun (WGS) entry which is preliminary data.</text>
</comment>
<evidence type="ECO:0000313" key="3">
    <source>
        <dbReference type="Proteomes" id="UP000558997"/>
    </source>
</evidence>
<keyword evidence="3" id="KW-1185">Reference proteome</keyword>
<protein>
    <submittedName>
        <fullName evidence="2">Uncharacterized protein</fullName>
    </submittedName>
</protein>
<dbReference type="EMBL" id="JACHNF010000001">
    <property type="protein sequence ID" value="MBB5978522.1"/>
    <property type="molecule type" value="Genomic_DNA"/>
</dbReference>
<proteinExistence type="predicted"/>
<feature type="region of interest" description="Disordered" evidence="1">
    <location>
        <begin position="91"/>
        <end position="115"/>
    </location>
</feature>
<accession>A0A841DJ39</accession>
<name>A0A841DJ39_9ACTN</name>
<feature type="compositionally biased region" description="Low complexity" evidence="1">
    <location>
        <begin position="246"/>
        <end position="255"/>
    </location>
</feature>
<gene>
    <name evidence="2" type="ORF">HDA44_001863</name>
</gene>
<reference evidence="2 3" key="1">
    <citation type="submission" date="2020-08" db="EMBL/GenBank/DDBJ databases">
        <title>Sequencing the genomes of 1000 actinobacteria strains.</title>
        <authorList>
            <person name="Klenk H.-P."/>
        </authorList>
    </citation>
    <scope>NUCLEOTIDE SEQUENCE [LARGE SCALE GENOMIC DNA]</scope>
    <source>
        <strain evidence="2 3">DSM 17294</strain>
    </source>
</reference>
<dbReference type="Proteomes" id="UP000558997">
    <property type="component" value="Unassembled WGS sequence"/>
</dbReference>
<sequence length="266" mass="27090">MGTSGIWGGFCAPTFDGPVRDSRFDQYGSGTQLRRSCGIAGSATCNSVDISVAIGSARSPEAAAANAVQEREAGFQGQALDGHTDGGYAGSDVADLGRLPGARRKGAGRPRAGPAEELCRSVTASTTAANWTIPIDLRVASSTAPIGRPTSTTATFVICPTNRVASNLSYGAVTGSYWNIPATVSFNRAVVPEFVNHVSRATLSGLPGLASTGTYLHRLTDPALNKKNGDTAAGPGVKCPTRRAAGRVVSAAASSTEPRTSPPGAP</sequence>
<evidence type="ECO:0000313" key="2">
    <source>
        <dbReference type="EMBL" id="MBB5978522.1"/>
    </source>
</evidence>